<dbReference type="InParanoid" id="A0A6M4H5X6"/>
<dbReference type="PANTHER" id="PTHR22872">
    <property type="entry name" value="BTK-BINDING PROTEIN-RELATED"/>
    <property type="match status" value="1"/>
</dbReference>
<feature type="chain" id="PRO_5026823654" description="RCC1-like domain-containing protein" evidence="2">
    <location>
        <begin position="20"/>
        <end position="1128"/>
    </location>
</feature>
<dbReference type="InterPro" id="IPR009091">
    <property type="entry name" value="RCC1/BLIP-II"/>
</dbReference>
<dbReference type="Pfam" id="PF25390">
    <property type="entry name" value="WD40_RLD"/>
    <property type="match status" value="2"/>
</dbReference>
<feature type="domain" description="RCC1-like" evidence="3">
    <location>
        <begin position="23"/>
        <end position="334"/>
    </location>
</feature>
<evidence type="ECO:0000256" key="2">
    <source>
        <dbReference type="SAM" id="SignalP"/>
    </source>
</evidence>
<proteinExistence type="predicted"/>
<dbReference type="Pfam" id="PF13540">
    <property type="entry name" value="RCC1_2"/>
    <property type="match status" value="2"/>
</dbReference>
<dbReference type="EMBL" id="CP053073">
    <property type="protein sequence ID" value="QJR14338.1"/>
    <property type="molecule type" value="Genomic_DNA"/>
</dbReference>
<keyword evidence="2" id="KW-0732">Signal</keyword>
<accession>A0A6M4H5X6</accession>
<name>A0A6M4H5X6_9PROT</name>
<evidence type="ECO:0000259" key="3">
    <source>
        <dbReference type="Pfam" id="PF25390"/>
    </source>
</evidence>
<dbReference type="InterPro" id="IPR000408">
    <property type="entry name" value="Reg_chr_condens"/>
</dbReference>
<evidence type="ECO:0000313" key="5">
    <source>
        <dbReference type="Proteomes" id="UP000503096"/>
    </source>
</evidence>
<dbReference type="InterPro" id="IPR051625">
    <property type="entry name" value="Signaling_Regulatory_Domain"/>
</dbReference>
<keyword evidence="5" id="KW-1185">Reference proteome</keyword>
<organism evidence="4 5">
    <name type="scientific">Usitatibacter palustris</name>
    <dbReference type="NCBI Taxonomy" id="2732487"/>
    <lineage>
        <taxon>Bacteria</taxon>
        <taxon>Pseudomonadati</taxon>
        <taxon>Pseudomonadota</taxon>
        <taxon>Betaproteobacteria</taxon>
        <taxon>Nitrosomonadales</taxon>
        <taxon>Usitatibacteraceae</taxon>
        <taxon>Usitatibacter</taxon>
    </lineage>
</organism>
<dbReference type="Pfam" id="PF00415">
    <property type="entry name" value="RCC1"/>
    <property type="match status" value="1"/>
</dbReference>
<feature type="signal peptide" evidence="2">
    <location>
        <begin position="1"/>
        <end position="19"/>
    </location>
</feature>
<dbReference type="Proteomes" id="UP000503096">
    <property type="component" value="Chromosome"/>
</dbReference>
<protein>
    <recommendedName>
        <fullName evidence="3">RCC1-like domain-containing protein</fullName>
    </recommendedName>
</protein>
<dbReference type="Gene3D" id="2.130.10.30">
    <property type="entry name" value="Regulator of chromosome condensation 1/beta-lactamase-inhibitor protein II"/>
    <property type="match status" value="3"/>
</dbReference>
<dbReference type="RefSeq" id="WP_171161104.1">
    <property type="nucleotide sequence ID" value="NZ_CP053073.1"/>
</dbReference>
<evidence type="ECO:0000313" key="4">
    <source>
        <dbReference type="EMBL" id="QJR14338.1"/>
    </source>
</evidence>
<dbReference type="PRINTS" id="PR00633">
    <property type="entry name" value="RCCNDNSATION"/>
</dbReference>
<dbReference type="AlphaFoldDB" id="A0A6M4H5X6"/>
<sequence>MRTPILFLALALSAMPAFGATPAVRAGAFHSLALDAGGTVRAWGDDSSGQLGQGRTLLTASAVTVSGITGVAKISAGANHVLALMNDGTVRSWGRNSQGQLGDGTNTNRSTPAPVSGLTGVIAIAAATNHSIALKSDGTVWAWGVNWQGQLGSDAIQADVPVRVNGISDVAKISSTGDHVLVLKNDGTVWTWGRNDLGQLGTGTPSDARATPAAVPGLTGIVDISAGTQHSMAVTAAGAVLTWGYNYGGQLGHNESSQFRAVPTVVPGITDAAAASGGIYHSLVRARDGTVWAWGMGYSGELGDGRFTPSITPVKVSGLANVTDISAAAFFSLARTSDGALWAWGSNASGQIGDGTSENRGTPVRVISIPAIVAMSAGGGHGFAVPADGTVRAWGANDFGELGDGAKPLRTTPALVPGATGIEKIAAGGLHTLAVKADGTVIAWGSNSQAQLGDGTQNSRSTAGAVRVLTGVRDVAAGFFNSFALKTDGTVWSWGYAWQGLLGHGDEEQQNEPKRIAALSGISALAAGDSHTLVLESNGGVQSWGANDSGQLGSGNTANRSSPGFVNGLTSVTRIAAGGAHSLALRTDGTVWAWGSNYSGQLGDGTNTDRLVPVQVPGLTGVVSIAAGSSSSFAIRQDGTVWAWGANYTGQLGDGEGFEQVRPVQVTGVRGVAEVTGGSVHGLARTTDGAVYAWGFSPDGRVGDGTVATRLSPVVVLREGGAGSIEANNWFLDLDPAVATSIPGDKVPVFLLVTSRGGATLDANVRARASDVGTNASYFVFVVAPQASVLGATSSMKVVGYAKRRDGKADPVPCVLAQLNSNGQLQQVSASSLAALLSGTLTAQGQTVAVLNSASTAQLTGSTVYVGYGTNAAAMLNSGTNRSVVSVPGSVECKPQPPQTGWWWNTAEGGRGYSIEQQGNNLFMAAYFYEADGRATWLVASGPSSIDGSLFTAPLYRCTGGVTLAGAYKTNNCTANGSVTLGFTSASTGTMVWPGGNVAIERFDIVPGGLAAAPQAGVPESGWWWSAAENGRGFFIEWQNGSANIAGYMYDDAGNPIWYITVAPTPTALALNSTWWQYANGQTQGGPYKAPTQVNGNVGPTTIQFHDTTTATMTMPGGRQVPLTRFRF</sequence>
<dbReference type="PROSITE" id="PS50012">
    <property type="entry name" value="RCC1_3"/>
    <property type="match status" value="13"/>
</dbReference>
<dbReference type="PROSITE" id="PS00626">
    <property type="entry name" value="RCC1_2"/>
    <property type="match status" value="3"/>
</dbReference>
<keyword evidence="1" id="KW-0677">Repeat</keyword>
<feature type="domain" description="RCC1-like" evidence="3">
    <location>
        <begin position="522"/>
        <end position="716"/>
    </location>
</feature>
<gene>
    <name evidence="4" type="ORF">DSM104440_01134</name>
</gene>
<dbReference type="InterPro" id="IPR058923">
    <property type="entry name" value="RCC1-like_dom"/>
</dbReference>
<dbReference type="PANTHER" id="PTHR22872:SF2">
    <property type="entry name" value="INHIBITOR OF BRUTON TYROSINE KINASE"/>
    <property type="match status" value="1"/>
</dbReference>
<reference evidence="4 5" key="1">
    <citation type="submission" date="2020-04" db="EMBL/GenBank/DDBJ databases">
        <title>Usitatibacter rugosus gen. nov., sp. nov. and Usitatibacter palustris sp. nov., novel members of Usitatibacteraceae fam. nov. within the order Nitrosomonadales isolated from soil.</title>
        <authorList>
            <person name="Huber K.J."/>
            <person name="Neumann-Schaal M."/>
            <person name="Geppert A."/>
            <person name="Luckner M."/>
            <person name="Wanner G."/>
            <person name="Overmann J."/>
        </authorList>
    </citation>
    <scope>NUCLEOTIDE SEQUENCE [LARGE SCALE GENOMIC DNA]</scope>
    <source>
        <strain evidence="4 5">Swamp67</strain>
    </source>
</reference>
<evidence type="ECO:0000256" key="1">
    <source>
        <dbReference type="ARBA" id="ARBA00022737"/>
    </source>
</evidence>
<dbReference type="KEGG" id="upl:DSM104440_01134"/>
<dbReference type="SUPFAM" id="SSF50985">
    <property type="entry name" value="RCC1/BLIP-II"/>
    <property type="match status" value="2"/>
</dbReference>